<dbReference type="Gene3D" id="3.30.310.260">
    <property type="match status" value="1"/>
</dbReference>
<dbReference type="EMBL" id="UINC01163104">
    <property type="protein sequence ID" value="SVD63229.1"/>
    <property type="molecule type" value="Genomic_DNA"/>
</dbReference>
<feature type="non-terminal residue" evidence="7">
    <location>
        <position position="158"/>
    </location>
</feature>
<protein>
    <recommendedName>
        <fullName evidence="6">8-oxoguanine DNA glycosylase N-terminal domain-containing protein</fullName>
    </recommendedName>
</protein>
<dbReference type="GO" id="GO:0008534">
    <property type="term" value="F:oxidized purine nucleobase lesion DNA N-glycosylase activity"/>
    <property type="evidence" value="ECO:0007669"/>
    <property type="project" value="InterPro"/>
</dbReference>
<dbReference type="GO" id="GO:0016829">
    <property type="term" value="F:lyase activity"/>
    <property type="evidence" value="ECO:0007669"/>
    <property type="project" value="UniProtKB-KW"/>
</dbReference>
<dbReference type="InterPro" id="IPR052054">
    <property type="entry name" value="Oxidative_DNA_repair_enzyme"/>
</dbReference>
<evidence type="ECO:0000256" key="5">
    <source>
        <dbReference type="ARBA" id="ARBA00023295"/>
    </source>
</evidence>
<keyword evidence="1" id="KW-0227">DNA damage</keyword>
<keyword evidence="2" id="KW-0378">Hydrolase</keyword>
<dbReference type="AlphaFoldDB" id="A0A382WX91"/>
<dbReference type="PANTHER" id="PTHR10242">
    <property type="entry name" value="8-OXOGUANINE DNA GLYCOSYLASE"/>
    <property type="match status" value="1"/>
</dbReference>
<dbReference type="Pfam" id="PF07934">
    <property type="entry name" value="OGG_N"/>
    <property type="match status" value="1"/>
</dbReference>
<keyword evidence="3" id="KW-0234">DNA repair</keyword>
<accession>A0A382WX91</accession>
<dbReference type="SUPFAM" id="SSF55945">
    <property type="entry name" value="TATA-box binding protein-like"/>
    <property type="match status" value="1"/>
</dbReference>
<evidence type="ECO:0000256" key="4">
    <source>
        <dbReference type="ARBA" id="ARBA00023239"/>
    </source>
</evidence>
<feature type="domain" description="8-oxoguanine DNA glycosylase N-terminal" evidence="6">
    <location>
        <begin position="9"/>
        <end position="111"/>
    </location>
</feature>
<dbReference type="GO" id="GO:0003684">
    <property type="term" value="F:damaged DNA binding"/>
    <property type="evidence" value="ECO:0007669"/>
    <property type="project" value="InterPro"/>
</dbReference>
<evidence type="ECO:0000256" key="1">
    <source>
        <dbReference type="ARBA" id="ARBA00022763"/>
    </source>
</evidence>
<proteinExistence type="predicted"/>
<evidence type="ECO:0000256" key="2">
    <source>
        <dbReference type="ARBA" id="ARBA00022801"/>
    </source>
</evidence>
<gene>
    <name evidence="7" type="ORF">METZ01_LOCUS416083</name>
</gene>
<sequence>MGKKTGFTERSLSETLEGGQSFLWAKTASGSWLGTWGDNITELRIVSGSLEWRTPKQRTLERKEILRYLAIDSEYDAICNSLPWRNDPVLADAMKRFRGLRILRQPLSETLFCFLLSSVKSIPQIKDLCLKTAREFGEELVPGIHAIPTWERLAEVAE</sequence>
<evidence type="ECO:0000259" key="6">
    <source>
        <dbReference type="Pfam" id="PF07934"/>
    </source>
</evidence>
<dbReference type="InterPro" id="IPR012904">
    <property type="entry name" value="OGG_N"/>
</dbReference>
<evidence type="ECO:0000256" key="3">
    <source>
        <dbReference type="ARBA" id="ARBA00023204"/>
    </source>
</evidence>
<keyword evidence="4" id="KW-0456">Lyase</keyword>
<reference evidence="7" key="1">
    <citation type="submission" date="2018-05" db="EMBL/GenBank/DDBJ databases">
        <authorList>
            <person name="Lanie J.A."/>
            <person name="Ng W.-L."/>
            <person name="Kazmierczak K.M."/>
            <person name="Andrzejewski T.M."/>
            <person name="Davidsen T.M."/>
            <person name="Wayne K.J."/>
            <person name="Tettelin H."/>
            <person name="Glass J.I."/>
            <person name="Rusch D."/>
            <person name="Podicherti R."/>
            <person name="Tsui H.-C.T."/>
            <person name="Winkler M.E."/>
        </authorList>
    </citation>
    <scope>NUCLEOTIDE SEQUENCE</scope>
</reference>
<dbReference type="GO" id="GO:0006289">
    <property type="term" value="P:nucleotide-excision repair"/>
    <property type="evidence" value="ECO:0007669"/>
    <property type="project" value="InterPro"/>
</dbReference>
<keyword evidence="5" id="KW-0326">Glycosidase</keyword>
<name>A0A382WX91_9ZZZZ</name>
<organism evidence="7">
    <name type="scientific">marine metagenome</name>
    <dbReference type="NCBI Taxonomy" id="408172"/>
    <lineage>
        <taxon>unclassified sequences</taxon>
        <taxon>metagenomes</taxon>
        <taxon>ecological metagenomes</taxon>
    </lineage>
</organism>
<evidence type="ECO:0000313" key="7">
    <source>
        <dbReference type="EMBL" id="SVD63229.1"/>
    </source>
</evidence>
<dbReference type="PANTHER" id="PTHR10242:SF2">
    <property type="entry name" value="N-GLYCOSYLASE_DNA LYASE"/>
    <property type="match status" value="1"/>
</dbReference>